<comment type="catalytic activity">
    <reaction evidence="10">
        <text>a lipid X + a UDP-2-N,3-O-bis[(3R)-3-hydroxyacyl]-alpha-D-glucosamine = a lipid A disaccharide + UDP + H(+)</text>
        <dbReference type="Rhea" id="RHEA:67828"/>
        <dbReference type="ChEBI" id="CHEBI:15378"/>
        <dbReference type="ChEBI" id="CHEBI:58223"/>
        <dbReference type="ChEBI" id="CHEBI:137748"/>
        <dbReference type="ChEBI" id="CHEBI:176338"/>
        <dbReference type="ChEBI" id="CHEBI:176343"/>
        <dbReference type="EC" id="2.4.1.182"/>
    </reaction>
</comment>
<gene>
    <name evidence="12" type="ordered locus">B488_00520</name>
</gene>
<dbReference type="NCBIfam" id="TIGR00215">
    <property type="entry name" value="lpxB"/>
    <property type="match status" value="1"/>
</dbReference>
<dbReference type="PANTHER" id="PTHR30372:SF4">
    <property type="entry name" value="LIPID-A-DISACCHARIDE SYNTHASE, MITOCHONDRIAL-RELATED"/>
    <property type="match status" value="1"/>
</dbReference>
<dbReference type="Proteomes" id="UP000010799">
    <property type="component" value="Chromosome"/>
</dbReference>
<evidence type="ECO:0000256" key="10">
    <source>
        <dbReference type="ARBA" id="ARBA00048975"/>
    </source>
</evidence>
<evidence type="ECO:0000256" key="7">
    <source>
        <dbReference type="ARBA" id="ARBA00022676"/>
    </source>
</evidence>
<keyword evidence="9" id="KW-0443">Lipid metabolism</keyword>
<evidence type="ECO:0000256" key="3">
    <source>
        <dbReference type="ARBA" id="ARBA00012687"/>
    </source>
</evidence>
<evidence type="ECO:0000256" key="11">
    <source>
        <dbReference type="NCBIfam" id="TIGR00215"/>
    </source>
</evidence>
<sequence length="393" mass="44082">MVRSSVKIAIIAGEESGDFLGGDLIRALKNIVPIPITLVGVGGNSLKKEGLVSLFDISEISVMGITSVIKRLPRLLFLIHKTIQAIVSAKPDLLIIVDSPDFTHRVAKGVRNKLPVLPIINYVCPSVWAWRQERARKMISYIDHILALFPFEPEVMYKLKGPVTTFIGHPLSSCSDVIRVGNRQEDKKISNCSNKRILLLPGSRTKEIVNILPVFRETMNFLLERNASLSFGLVTIPSREQLLRRMILSWDKKPEIIVGRKEEKWQAFAEADAALATSGTVVFELALCSIPVVSVYKLDWIVNVLNLSKYITTWTCALPNLIIDYPAIPEYFNEAIRYGALARWMEELTCDTLQRQAMLASFRVLQNRIKTSMPAGEIGAGVILDIFRKNKII</sequence>
<dbReference type="STRING" id="1215343.B488_00520"/>
<keyword evidence="5" id="KW-0444">Lipid biosynthesis</keyword>
<evidence type="ECO:0000256" key="5">
    <source>
        <dbReference type="ARBA" id="ARBA00022516"/>
    </source>
</evidence>
<keyword evidence="8 12" id="KW-0808">Transferase</keyword>
<dbReference type="InterPro" id="IPR003835">
    <property type="entry name" value="Glyco_trans_19"/>
</dbReference>
<organism evidence="12 13">
    <name type="scientific">Liberibacter crescens (strain BT-1)</name>
    <dbReference type="NCBI Taxonomy" id="1215343"/>
    <lineage>
        <taxon>Bacteria</taxon>
        <taxon>Pseudomonadati</taxon>
        <taxon>Pseudomonadota</taxon>
        <taxon>Alphaproteobacteria</taxon>
        <taxon>Hyphomicrobiales</taxon>
        <taxon>Rhizobiaceae</taxon>
        <taxon>Liberibacter</taxon>
    </lineage>
</organism>
<dbReference type="GO" id="GO:0009245">
    <property type="term" value="P:lipid A biosynthetic process"/>
    <property type="evidence" value="ECO:0007669"/>
    <property type="project" value="UniProtKB-UniRule"/>
</dbReference>
<comment type="similarity">
    <text evidence="2">Belongs to the LpxB family.</text>
</comment>
<dbReference type="eggNOG" id="COG0763">
    <property type="taxonomic scope" value="Bacteria"/>
</dbReference>
<dbReference type="EC" id="2.4.1.182" evidence="3 11"/>
<dbReference type="AlphaFoldDB" id="L0ETA3"/>
<dbReference type="GO" id="GO:0005543">
    <property type="term" value="F:phospholipid binding"/>
    <property type="evidence" value="ECO:0007669"/>
    <property type="project" value="TreeGrafter"/>
</dbReference>
<accession>L0ETA3</accession>
<evidence type="ECO:0000256" key="4">
    <source>
        <dbReference type="ARBA" id="ARBA00020902"/>
    </source>
</evidence>
<dbReference type="PATRIC" id="fig|1215343.11.peg.55"/>
<evidence type="ECO:0000256" key="6">
    <source>
        <dbReference type="ARBA" id="ARBA00022556"/>
    </source>
</evidence>
<evidence type="ECO:0000313" key="12">
    <source>
        <dbReference type="EMBL" id="AGA64045.1"/>
    </source>
</evidence>
<proteinExistence type="inferred from homology"/>
<dbReference type="HOGENOM" id="CLU_036577_2_0_5"/>
<keyword evidence="13" id="KW-1185">Reference proteome</keyword>
<evidence type="ECO:0000256" key="9">
    <source>
        <dbReference type="ARBA" id="ARBA00023098"/>
    </source>
</evidence>
<evidence type="ECO:0000256" key="8">
    <source>
        <dbReference type="ARBA" id="ARBA00022679"/>
    </source>
</evidence>
<dbReference type="KEGG" id="lcc:B488_00520"/>
<dbReference type="GO" id="GO:0016020">
    <property type="term" value="C:membrane"/>
    <property type="evidence" value="ECO:0007669"/>
    <property type="project" value="GOC"/>
</dbReference>
<dbReference type="SUPFAM" id="SSF53756">
    <property type="entry name" value="UDP-Glycosyltransferase/glycogen phosphorylase"/>
    <property type="match status" value="1"/>
</dbReference>
<keyword evidence="7 12" id="KW-0328">Glycosyltransferase</keyword>
<evidence type="ECO:0000256" key="1">
    <source>
        <dbReference type="ARBA" id="ARBA00002056"/>
    </source>
</evidence>
<dbReference type="RefSeq" id="WP_015272472.1">
    <property type="nucleotide sequence ID" value="NC_019907.1"/>
</dbReference>
<evidence type="ECO:0000313" key="13">
    <source>
        <dbReference type="Proteomes" id="UP000010799"/>
    </source>
</evidence>
<reference evidence="12 13" key="1">
    <citation type="journal article" date="2012" name="Stand. Genomic Sci.">
        <title>Complete genome sequence of Liberibacter crescens BT-1.</title>
        <authorList>
            <person name="Leonard M.T."/>
            <person name="Fagen J.R."/>
            <person name="Davis-Richardson A.G."/>
            <person name="Davis M.J."/>
            <person name="Triplett E.W."/>
        </authorList>
    </citation>
    <scope>NUCLEOTIDE SEQUENCE [LARGE SCALE GENOMIC DNA]</scope>
    <source>
        <strain evidence="12 13">BT-1</strain>
    </source>
</reference>
<evidence type="ECO:0000256" key="2">
    <source>
        <dbReference type="ARBA" id="ARBA00007868"/>
    </source>
</evidence>
<protein>
    <recommendedName>
        <fullName evidence="4 11">Lipid-A-disaccharide synthase</fullName>
        <ecNumber evidence="3 11">2.4.1.182</ecNumber>
    </recommendedName>
</protein>
<comment type="function">
    <text evidence="1">Condensation of UDP-2,3-diacylglucosamine and 2,3-diacylglucosamine-1-phosphate to form lipid A disaccharide, a precursor of lipid A, a phosphorylated glycolipid that anchors the lipopolysaccharide to the outer membrane of the cell.</text>
</comment>
<dbReference type="GO" id="GO:0008915">
    <property type="term" value="F:lipid-A-disaccharide synthase activity"/>
    <property type="evidence" value="ECO:0007669"/>
    <property type="project" value="UniProtKB-UniRule"/>
</dbReference>
<keyword evidence="6" id="KW-0441">Lipid A biosynthesis</keyword>
<dbReference type="EMBL" id="CP003789">
    <property type="protein sequence ID" value="AGA64045.1"/>
    <property type="molecule type" value="Genomic_DNA"/>
</dbReference>
<name>L0ETA3_LIBCB</name>
<dbReference type="PANTHER" id="PTHR30372">
    <property type="entry name" value="LIPID-A-DISACCHARIDE SYNTHASE"/>
    <property type="match status" value="1"/>
</dbReference>
<dbReference type="Pfam" id="PF02684">
    <property type="entry name" value="LpxB"/>
    <property type="match status" value="1"/>
</dbReference>